<reference evidence="7 8" key="1">
    <citation type="submission" date="2020-04" db="EMBL/GenBank/DDBJ databases">
        <title>A Flavivirga sp. nov.</title>
        <authorList>
            <person name="Sun X."/>
        </authorList>
    </citation>
    <scope>NUCLEOTIDE SEQUENCE [LARGE SCALE GENOMIC DNA]</scope>
    <source>
        <strain evidence="7 8">Y03</strain>
    </source>
</reference>
<evidence type="ECO:0000256" key="6">
    <source>
        <dbReference type="SAM" id="Phobius"/>
    </source>
</evidence>
<keyword evidence="2" id="KW-1003">Cell membrane</keyword>
<evidence type="ECO:0000256" key="2">
    <source>
        <dbReference type="ARBA" id="ARBA00022475"/>
    </source>
</evidence>
<evidence type="ECO:0000313" key="8">
    <source>
        <dbReference type="Proteomes" id="UP000746690"/>
    </source>
</evidence>
<feature type="transmembrane region" description="Helical" evidence="6">
    <location>
        <begin position="130"/>
        <end position="152"/>
    </location>
</feature>
<sequence>MNQKIKRMLKIMLPLLLGVFLVWYSLSQISIEELVKYFKKADYTWIVLGMFLGLLSHLSRAYRWRFQLEPMGYNIRLGNSIMAVFATYLINYTIPRAGEVARASILTNYEGVPFEKGFGTIVAERIADMLVMLSIIAVTLCLQFDFIYGFLIEKFDPIKIIIALVLGIVLIIFFLRFVKRSESKLALKIRTFINGLIEGALSIFKMKKKWAFIFHTLFIWGMYVLMFYVTSFALEQTQDIPFAAILIGFIAASFSIAATNGGIGSYPEAIVLAFLLFNIPEDPSRAFGWIMWASQTLMIIIFGGISLIYLPIYNRKKSKPKV</sequence>
<name>A0ABX1RWQ7_9FLAO</name>
<feature type="transmembrane region" description="Helical" evidence="6">
    <location>
        <begin position="242"/>
        <end position="266"/>
    </location>
</feature>
<gene>
    <name evidence="7" type="ORF">HHX25_07985</name>
</gene>
<keyword evidence="4 6" id="KW-1133">Transmembrane helix</keyword>
<dbReference type="PANTHER" id="PTHR39087">
    <property type="entry name" value="UPF0104 MEMBRANE PROTEIN MJ1595"/>
    <property type="match status" value="1"/>
</dbReference>
<dbReference type="NCBIfam" id="TIGR00374">
    <property type="entry name" value="flippase-like domain"/>
    <property type="match status" value="1"/>
</dbReference>
<dbReference type="InterPro" id="IPR022791">
    <property type="entry name" value="L-PG_synthase/AglD"/>
</dbReference>
<dbReference type="EMBL" id="JABBHF010000004">
    <property type="protein sequence ID" value="NMH87440.1"/>
    <property type="molecule type" value="Genomic_DNA"/>
</dbReference>
<evidence type="ECO:0000256" key="3">
    <source>
        <dbReference type="ARBA" id="ARBA00022692"/>
    </source>
</evidence>
<protein>
    <submittedName>
        <fullName evidence="7">Flippase-like domain-containing protein</fullName>
    </submittedName>
</protein>
<evidence type="ECO:0000256" key="4">
    <source>
        <dbReference type="ARBA" id="ARBA00022989"/>
    </source>
</evidence>
<accession>A0ABX1RWQ7</accession>
<keyword evidence="3 6" id="KW-0812">Transmembrane</keyword>
<keyword evidence="8" id="KW-1185">Reference proteome</keyword>
<evidence type="ECO:0000256" key="5">
    <source>
        <dbReference type="ARBA" id="ARBA00023136"/>
    </source>
</evidence>
<proteinExistence type="predicted"/>
<feature type="transmembrane region" description="Helical" evidence="6">
    <location>
        <begin position="158"/>
        <end position="178"/>
    </location>
</feature>
<feature type="transmembrane region" description="Helical" evidence="6">
    <location>
        <begin position="210"/>
        <end position="230"/>
    </location>
</feature>
<comment type="caution">
    <text evidence="7">The sequence shown here is derived from an EMBL/GenBank/DDBJ whole genome shotgun (WGS) entry which is preliminary data.</text>
</comment>
<feature type="transmembrane region" description="Helical" evidence="6">
    <location>
        <begin position="43"/>
        <end position="62"/>
    </location>
</feature>
<evidence type="ECO:0000256" key="1">
    <source>
        <dbReference type="ARBA" id="ARBA00004651"/>
    </source>
</evidence>
<evidence type="ECO:0000313" key="7">
    <source>
        <dbReference type="EMBL" id="NMH87440.1"/>
    </source>
</evidence>
<dbReference type="PANTHER" id="PTHR39087:SF2">
    <property type="entry name" value="UPF0104 MEMBRANE PROTEIN MJ1595"/>
    <property type="match status" value="1"/>
</dbReference>
<dbReference type="Proteomes" id="UP000746690">
    <property type="component" value="Unassembled WGS sequence"/>
</dbReference>
<keyword evidence="5 6" id="KW-0472">Membrane</keyword>
<dbReference type="Pfam" id="PF03706">
    <property type="entry name" value="LPG_synthase_TM"/>
    <property type="match status" value="1"/>
</dbReference>
<feature type="transmembrane region" description="Helical" evidence="6">
    <location>
        <begin position="286"/>
        <end position="312"/>
    </location>
</feature>
<comment type="subcellular location">
    <subcellularLocation>
        <location evidence="1">Cell membrane</location>
        <topology evidence="1">Multi-pass membrane protein</topology>
    </subcellularLocation>
</comment>
<organism evidence="7 8">
    <name type="scientific">Flavivirga algicola</name>
    <dbReference type="NCBI Taxonomy" id="2729136"/>
    <lineage>
        <taxon>Bacteria</taxon>
        <taxon>Pseudomonadati</taxon>
        <taxon>Bacteroidota</taxon>
        <taxon>Flavobacteriia</taxon>
        <taxon>Flavobacteriales</taxon>
        <taxon>Flavobacteriaceae</taxon>
        <taxon>Flavivirga</taxon>
    </lineage>
</organism>